<evidence type="ECO:0000313" key="2">
    <source>
        <dbReference type="Proteomes" id="UP001482620"/>
    </source>
</evidence>
<proteinExistence type="predicted"/>
<comment type="caution">
    <text evidence="1">The sequence shown here is derived from an EMBL/GenBank/DDBJ whole genome shotgun (WGS) entry which is preliminary data.</text>
</comment>
<sequence>MQFILKVPGKSVLAFHIVTMAVGPISSPKTHLPNRCTHRGITTILWPSKAQNQTNVSVFSLHQQNEAYVFPSGFYNVNAVVHYYPRCLITWNVIKISSKSKEN</sequence>
<dbReference type="Proteomes" id="UP001482620">
    <property type="component" value="Unassembled WGS sequence"/>
</dbReference>
<name>A0ABV0SWJ4_9TELE</name>
<keyword evidence="2" id="KW-1185">Reference proteome</keyword>
<accession>A0ABV0SWJ4</accession>
<organism evidence="1 2">
    <name type="scientific">Ilyodon furcidens</name>
    <name type="common">goldbreast splitfin</name>
    <dbReference type="NCBI Taxonomy" id="33524"/>
    <lineage>
        <taxon>Eukaryota</taxon>
        <taxon>Metazoa</taxon>
        <taxon>Chordata</taxon>
        <taxon>Craniata</taxon>
        <taxon>Vertebrata</taxon>
        <taxon>Euteleostomi</taxon>
        <taxon>Actinopterygii</taxon>
        <taxon>Neopterygii</taxon>
        <taxon>Teleostei</taxon>
        <taxon>Neoteleostei</taxon>
        <taxon>Acanthomorphata</taxon>
        <taxon>Ovalentaria</taxon>
        <taxon>Atherinomorphae</taxon>
        <taxon>Cyprinodontiformes</taxon>
        <taxon>Goodeidae</taxon>
        <taxon>Ilyodon</taxon>
    </lineage>
</organism>
<dbReference type="EMBL" id="JAHRIQ010011311">
    <property type="protein sequence ID" value="MEQ2223687.1"/>
    <property type="molecule type" value="Genomic_DNA"/>
</dbReference>
<protein>
    <submittedName>
        <fullName evidence="1">Uncharacterized protein</fullName>
    </submittedName>
</protein>
<evidence type="ECO:0000313" key="1">
    <source>
        <dbReference type="EMBL" id="MEQ2223687.1"/>
    </source>
</evidence>
<reference evidence="1 2" key="1">
    <citation type="submission" date="2021-06" db="EMBL/GenBank/DDBJ databases">
        <authorList>
            <person name="Palmer J.M."/>
        </authorList>
    </citation>
    <scope>NUCLEOTIDE SEQUENCE [LARGE SCALE GENOMIC DNA]</scope>
    <source>
        <strain evidence="2">if_2019</strain>
        <tissue evidence="1">Muscle</tissue>
    </source>
</reference>
<gene>
    <name evidence="1" type="ORF">ILYODFUR_039173</name>
</gene>